<dbReference type="PANTHER" id="PTHR32332">
    <property type="entry name" value="2-NITROPROPANE DIOXYGENASE"/>
    <property type="match status" value="1"/>
</dbReference>
<dbReference type="SUPFAM" id="SSF51412">
    <property type="entry name" value="Inosine monophosphate dehydrogenase (IMPDH)"/>
    <property type="match status" value="1"/>
</dbReference>
<reference evidence="4 5" key="1">
    <citation type="journal article" date="2018" name="Front. Microbiol.">
        <title>Genomic and genetic insights into a cosmopolitan fungus, Paecilomyces variotii (Eurotiales).</title>
        <authorList>
            <person name="Urquhart A.S."/>
            <person name="Mondo S.J."/>
            <person name="Makela M.R."/>
            <person name="Hane J.K."/>
            <person name="Wiebenga A."/>
            <person name="He G."/>
            <person name="Mihaltcheva S."/>
            <person name="Pangilinan J."/>
            <person name="Lipzen A."/>
            <person name="Barry K."/>
            <person name="de Vries R.P."/>
            <person name="Grigoriev I.V."/>
            <person name="Idnurm A."/>
        </authorList>
    </citation>
    <scope>NUCLEOTIDE SEQUENCE [LARGE SCALE GENOMIC DNA]</scope>
    <source>
        <strain evidence="4 5">CBS 101075</strain>
    </source>
</reference>
<keyword evidence="3" id="KW-0560">Oxidoreductase</keyword>
<evidence type="ECO:0000313" key="5">
    <source>
        <dbReference type="Proteomes" id="UP000283841"/>
    </source>
</evidence>
<dbReference type="AlphaFoldDB" id="A0A443HMT1"/>
<name>A0A443HMT1_BYSSP</name>
<sequence length="359" mass="38315">MASLSALRSAYPWVKTPLIACAPMLRIATAPLAVAVSRAGGLGFLAAGFDLSDLEANLKHSAELLAKIDPPIDQRDKKDVLPIGVGFINWGADLATAVAAIKRYTPCAVWFFAPASLPGDLIPWAEAIRSATNNRTKIWVQVGSVSEAVSVAESFQPDVLVIQGSDAGGHGLARSSSVMALLPEVKDTLRERNQGHIPLIAAGGITDGRGLAASLALGASGVVMGTRFLASKEANISHGYQMELLRASDGGISTVRTKIYDKVRGFTSWPERYNGRGVINRTYVDAVEKGTPDEENRRLYEEEVKKGDAGWGPDGRMTTYAGTGVGLLKDILPAGEIVRNTRLEAERTTKNLAAEQYDN</sequence>
<dbReference type="PANTHER" id="PTHR32332:SF34">
    <property type="entry name" value="2-NITROPROPANE DIOXYGENASE FAMILY, PUTATIVE-RELATED"/>
    <property type="match status" value="1"/>
</dbReference>
<evidence type="ECO:0000256" key="2">
    <source>
        <dbReference type="ARBA" id="ARBA00022643"/>
    </source>
</evidence>
<organism evidence="4 5">
    <name type="scientific">Byssochlamys spectabilis</name>
    <name type="common">Paecilomyces variotii</name>
    <dbReference type="NCBI Taxonomy" id="264951"/>
    <lineage>
        <taxon>Eukaryota</taxon>
        <taxon>Fungi</taxon>
        <taxon>Dikarya</taxon>
        <taxon>Ascomycota</taxon>
        <taxon>Pezizomycotina</taxon>
        <taxon>Eurotiomycetes</taxon>
        <taxon>Eurotiomycetidae</taxon>
        <taxon>Eurotiales</taxon>
        <taxon>Thermoascaceae</taxon>
        <taxon>Paecilomyces</taxon>
    </lineage>
</organism>
<evidence type="ECO:0000256" key="1">
    <source>
        <dbReference type="ARBA" id="ARBA00022630"/>
    </source>
</evidence>
<proteinExistence type="predicted"/>
<accession>A0A443HMT1</accession>
<dbReference type="InterPro" id="IPR004136">
    <property type="entry name" value="NMO"/>
</dbReference>
<dbReference type="EMBL" id="RCNU01000010">
    <property type="protein sequence ID" value="RWQ93119.1"/>
    <property type="molecule type" value="Genomic_DNA"/>
</dbReference>
<dbReference type="GeneID" id="39600451"/>
<keyword evidence="2" id="KW-0288">FMN</keyword>
<dbReference type="GO" id="GO:0018580">
    <property type="term" value="F:nitronate monooxygenase activity"/>
    <property type="evidence" value="ECO:0007669"/>
    <property type="project" value="InterPro"/>
</dbReference>
<dbReference type="Pfam" id="PF03060">
    <property type="entry name" value="NMO"/>
    <property type="match status" value="1"/>
</dbReference>
<comment type="caution">
    <text evidence="4">The sequence shown here is derived from an EMBL/GenBank/DDBJ whole genome shotgun (WGS) entry which is preliminary data.</text>
</comment>
<dbReference type="CDD" id="cd04730">
    <property type="entry name" value="NPD_like"/>
    <property type="match status" value="1"/>
</dbReference>
<protein>
    <submittedName>
        <fullName evidence="4">Putative oxidoreductase</fullName>
    </submittedName>
</protein>
<keyword evidence="1" id="KW-0285">Flavoprotein</keyword>
<dbReference type="RefSeq" id="XP_028482764.1">
    <property type="nucleotide sequence ID" value="XM_028631174.1"/>
</dbReference>
<dbReference type="VEuPathDB" id="FungiDB:C8Q69DRAFT_475178"/>
<keyword evidence="5" id="KW-1185">Reference proteome</keyword>
<evidence type="ECO:0000313" key="4">
    <source>
        <dbReference type="EMBL" id="RWQ93119.1"/>
    </source>
</evidence>
<dbReference type="Proteomes" id="UP000283841">
    <property type="component" value="Unassembled WGS sequence"/>
</dbReference>
<dbReference type="InterPro" id="IPR013785">
    <property type="entry name" value="Aldolase_TIM"/>
</dbReference>
<dbReference type="STRING" id="264951.A0A443HMT1"/>
<dbReference type="Gene3D" id="3.20.20.70">
    <property type="entry name" value="Aldolase class I"/>
    <property type="match status" value="1"/>
</dbReference>
<gene>
    <name evidence="4" type="ORF">C8Q69DRAFT_475178</name>
</gene>
<evidence type="ECO:0000256" key="3">
    <source>
        <dbReference type="ARBA" id="ARBA00023002"/>
    </source>
</evidence>